<dbReference type="RefSeq" id="WP_168451508.1">
    <property type="nucleotide sequence ID" value="NZ_JAAWWK010000006.1"/>
</dbReference>
<dbReference type="PANTHER" id="PTHR30441">
    <property type="entry name" value="DUF748 DOMAIN-CONTAINING PROTEIN"/>
    <property type="match status" value="1"/>
</dbReference>
<accession>A0ABX1GIF2</accession>
<keyword evidence="4" id="KW-1185">Reference proteome</keyword>
<comment type="caution">
    <text evidence="3">The sequence shown here is derived from an EMBL/GenBank/DDBJ whole genome shotgun (WGS) entry which is preliminary data.</text>
</comment>
<feature type="compositionally biased region" description="Low complexity" evidence="1">
    <location>
        <begin position="882"/>
        <end position="901"/>
    </location>
</feature>
<evidence type="ECO:0000313" key="3">
    <source>
        <dbReference type="EMBL" id="NKI19004.1"/>
    </source>
</evidence>
<organism evidence="3 4">
    <name type="scientific">Spongiibacter thalassae</name>
    <dbReference type="NCBI Taxonomy" id="2721624"/>
    <lineage>
        <taxon>Bacteria</taxon>
        <taxon>Pseudomonadati</taxon>
        <taxon>Pseudomonadota</taxon>
        <taxon>Gammaproteobacteria</taxon>
        <taxon>Cellvibrionales</taxon>
        <taxon>Spongiibacteraceae</taxon>
        <taxon>Spongiibacter</taxon>
    </lineage>
</organism>
<feature type="region of interest" description="Disordered" evidence="1">
    <location>
        <begin position="859"/>
        <end position="901"/>
    </location>
</feature>
<dbReference type="InterPro" id="IPR052894">
    <property type="entry name" value="AsmA-related"/>
</dbReference>
<dbReference type="Pfam" id="PF05170">
    <property type="entry name" value="AsmA"/>
    <property type="match status" value="1"/>
</dbReference>
<name>A0ABX1GIF2_9GAMM</name>
<evidence type="ECO:0000259" key="2">
    <source>
        <dbReference type="Pfam" id="PF05170"/>
    </source>
</evidence>
<sequence>MVKKILLVIGLLLLLIVAATTTLVIRPDLLRGAIASGAQRFAGLDLHIADIQSHTSPVRLEIRGVKLANPSWPEPKLLSLEHLTLTLSEVPFGEKPFWSLSGGGLDVRVAKNRDGELNWLTGKLQGSDEQEPPAESGLPQLPGDFSFNKITLQDISISYRSPDNEDLQIVIPEVRGERLEHGNGELELRLRYREQAFALRGKIDLFDPAQGIVDYRVALEHSDLDLSSEGRLVLNPNLQDSDLRAELALRRVDRLASLAQVELPDLPAIKASTQLTITPNYEFSELTLAVGENQLTGGVTLSPDASRIDAKLSSQSLALDPLIALFAPPAETDTSTAQTNTAAAKPVASNEAEMDWTWLSKQTVNAELAVAKLSAQGWNISGLKLNTRLDKAIHLEAAASTIREEASGRDIPDFTSKLVITPLAVQTQGADADIDLAITQSELKVNASGKVNLNGTSDNSLKLTASAPRSADLWALGLLPWQEAGALKIDATIDSPSSKEYTVDAQLGLGEQRAEFDLRFNPAIDDGATAQLNGDIALSKISLAFMNDVAAGEVVNTEPAPAPAGDGKVLSNEPLPFDAMKQLDAKLNITLTSIDTGHLLISKATFQPTLNKGHLKLPSTRISVPEGEAYIDLEIDASKTSPQIATSIKIDSSNYGKLGLDKAAGIKKGHGKIRVDLRANGSNPRQLAASASGRVDMKVKDLVAKGNALNLIGSDVLSATIDKLNPFREKRTTTKLECVATHFKGENGRFYTKNGIAVETKETKIIGTGSLDFRDEELLFSVTPIARTGVGVNVGAAAGLVRLAGSFSKPKVEADPAGMFTSGLSTGAALYTGGLSILAQGLIKRALYSGSACDGELDEIPAADEIPEELLNPPQPAADGQATEAAGNEANSAGADNNPAP</sequence>
<gene>
    <name evidence="3" type="ORF">HCU74_16470</name>
</gene>
<feature type="compositionally biased region" description="Acidic residues" evidence="1">
    <location>
        <begin position="859"/>
        <end position="868"/>
    </location>
</feature>
<protein>
    <submittedName>
        <fullName evidence="3">AsmA family protein</fullName>
    </submittedName>
</protein>
<evidence type="ECO:0000313" key="4">
    <source>
        <dbReference type="Proteomes" id="UP000765845"/>
    </source>
</evidence>
<proteinExistence type="predicted"/>
<feature type="domain" description="AsmA" evidence="2">
    <location>
        <begin position="565"/>
        <end position="750"/>
    </location>
</feature>
<dbReference type="Proteomes" id="UP000765845">
    <property type="component" value="Unassembled WGS sequence"/>
</dbReference>
<dbReference type="EMBL" id="JAAWWK010000006">
    <property type="protein sequence ID" value="NKI19004.1"/>
    <property type="molecule type" value="Genomic_DNA"/>
</dbReference>
<dbReference type="InterPro" id="IPR007844">
    <property type="entry name" value="AsmA"/>
</dbReference>
<reference evidence="3 4" key="1">
    <citation type="submission" date="2020-04" db="EMBL/GenBank/DDBJ databases">
        <authorList>
            <person name="Yoon J."/>
        </authorList>
    </citation>
    <scope>NUCLEOTIDE SEQUENCE [LARGE SCALE GENOMIC DNA]</scope>
    <source>
        <strain evidence="3 4">KMU-166</strain>
    </source>
</reference>
<evidence type="ECO:0000256" key="1">
    <source>
        <dbReference type="SAM" id="MobiDB-lite"/>
    </source>
</evidence>
<dbReference type="PANTHER" id="PTHR30441:SF8">
    <property type="entry name" value="DUF748 DOMAIN-CONTAINING PROTEIN"/>
    <property type="match status" value="1"/>
</dbReference>